<evidence type="ECO:0000256" key="4">
    <source>
        <dbReference type="ARBA" id="ARBA00023136"/>
    </source>
</evidence>
<comment type="similarity">
    <text evidence="5">Belongs to the bacteriophage holin family. Cp-1 holin subfamily.</text>
</comment>
<dbReference type="Pfam" id="PF05105">
    <property type="entry name" value="Phage_holin_4_1"/>
    <property type="match status" value="1"/>
</dbReference>
<keyword evidence="8" id="KW-1185">Reference proteome</keyword>
<evidence type="ECO:0000313" key="7">
    <source>
        <dbReference type="EMBL" id="MBO1306171.1"/>
    </source>
</evidence>
<feature type="transmembrane region" description="Helical" evidence="6">
    <location>
        <begin position="58"/>
        <end position="77"/>
    </location>
</feature>
<sequence>MSKHLNELSIISGIIGGTIVHLLGGMDAILHALIYLVMVDYVTGLLKAWKLRTIDSRIGFQGLITKILIFIVVAVSVEIERVLGSNLPLREAVIMFYLTNEGISFLENISVFIPLPKQLKQVFQQLKEKE</sequence>
<comment type="subcellular location">
    <subcellularLocation>
        <location evidence="1">Membrane</location>
        <topology evidence="1">Multi-pass membrane protein</topology>
    </subcellularLocation>
</comment>
<gene>
    <name evidence="7" type="ORF">JZO70_08365</name>
</gene>
<keyword evidence="4 6" id="KW-0472">Membrane</keyword>
<evidence type="ECO:0000256" key="1">
    <source>
        <dbReference type="ARBA" id="ARBA00004141"/>
    </source>
</evidence>
<comment type="caution">
    <text evidence="7">The sequence shown here is derived from an EMBL/GenBank/DDBJ whole genome shotgun (WGS) entry which is preliminary data.</text>
</comment>
<keyword evidence="2 6" id="KW-0812">Transmembrane</keyword>
<keyword evidence="3 6" id="KW-1133">Transmembrane helix</keyword>
<name>A0ABS3L972_9ENTE</name>
<reference evidence="7 8" key="1">
    <citation type="submission" date="2021-03" db="EMBL/GenBank/DDBJ databases">
        <title>Enterococcal diversity collection.</title>
        <authorList>
            <person name="Gilmore M.S."/>
            <person name="Schwartzman J."/>
            <person name="Van Tyne D."/>
            <person name="Martin M."/>
            <person name="Earl A.M."/>
            <person name="Manson A.L."/>
            <person name="Straub T."/>
            <person name="Salamzade R."/>
            <person name="Saavedra J."/>
            <person name="Lebreton F."/>
            <person name="Prichula J."/>
            <person name="Schaufler K."/>
            <person name="Gaca A."/>
            <person name="Sgardioli B."/>
            <person name="Wagenaar J."/>
            <person name="Strong T."/>
        </authorList>
    </citation>
    <scope>NUCLEOTIDE SEQUENCE [LARGE SCALE GENOMIC DNA]</scope>
    <source>
        <strain evidence="7 8">669A</strain>
    </source>
</reference>
<protein>
    <submittedName>
        <fullName evidence="7">Phage holin family protein</fullName>
    </submittedName>
</protein>
<dbReference type="EMBL" id="JAFREM010000013">
    <property type="protein sequence ID" value="MBO1306171.1"/>
    <property type="molecule type" value="Genomic_DNA"/>
</dbReference>
<evidence type="ECO:0000256" key="3">
    <source>
        <dbReference type="ARBA" id="ARBA00022989"/>
    </source>
</evidence>
<dbReference type="RefSeq" id="WP_207673103.1">
    <property type="nucleotide sequence ID" value="NZ_JAFREM010000013.1"/>
</dbReference>
<dbReference type="Proteomes" id="UP000664601">
    <property type="component" value="Unassembled WGS sequence"/>
</dbReference>
<dbReference type="InterPro" id="IPR006480">
    <property type="entry name" value="Phage_holin_4_1"/>
</dbReference>
<feature type="transmembrane region" description="Helical" evidence="6">
    <location>
        <begin position="12"/>
        <end position="38"/>
    </location>
</feature>
<accession>A0ABS3L972</accession>
<evidence type="ECO:0000313" key="8">
    <source>
        <dbReference type="Proteomes" id="UP000664601"/>
    </source>
</evidence>
<dbReference type="NCBIfam" id="TIGR01593">
    <property type="entry name" value="holin_tox_secr"/>
    <property type="match status" value="1"/>
</dbReference>
<evidence type="ECO:0000256" key="6">
    <source>
        <dbReference type="SAM" id="Phobius"/>
    </source>
</evidence>
<evidence type="ECO:0000256" key="2">
    <source>
        <dbReference type="ARBA" id="ARBA00022692"/>
    </source>
</evidence>
<organism evidence="7 8">
    <name type="scientific">Candidatus Enterococcus moelleringii</name>
    <dbReference type="NCBI Taxonomy" id="2815325"/>
    <lineage>
        <taxon>Bacteria</taxon>
        <taxon>Bacillati</taxon>
        <taxon>Bacillota</taxon>
        <taxon>Bacilli</taxon>
        <taxon>Lactobacillales</taxon>
        <taxon>Enterococcaceae</taxon>
        <taxon>Enterococcus</taxon>
    </lineage>
</organism>
<proteinExistence type="inferred from homology"/>
<evidence type="ECO:0000256" key="5">
    <source>
        <dbReference type="ARBA" id="ARBA00023600"/>
    </source>
</evidence>